<evidence type="ECO:0000256" key="1">
    <source>
        <dbReference type="ARBA" id="ARBA00022723"/>
    </source>
</evidence>
<dbReference type="CDD" id="cd09621">
    <property type="entry name" value="CBM9_like_5"/>
    <property type="match status" value="1"/>
</dbReference>
<reference evidence="9" key="1">
    <citation type="submission" date="2015-08" db="EMBL/GenBank/DDBJ databases">
        <title>Genome sequencing project for genomic taxonomy and phylogenomics of Bacillus-like bacteria.</title>
        <authorList>
            <person name="Liu B."/>
            <person name="Wang J."/>
            <person name="Zhu Y."/>
            <person name="Liu G."/>
            <person name="Chen Q."/>
            <person name="Chen Z."/>
            <person name="Lan J."/>
            <person name="Che J."/>
            <person name="Ge C."/>
            <person name="Shi H."/>
            <person name="Pan Z."/>
            <person name="Liu X."/>
        </authorList>
    </citation>
    <scope>NUCLEOTIDE SEQUENCE [LARGE SCALE GENOMIC DNA]</scope>
    <source>
        <strain evidence="9">FJAT-4402</strain>
    </source>
</reference>
<dbReference type="InterPro" id="IPR010502">
    <property type="entry name" value="Carb-bd_dom_fam9"/>
</dbReference>
<dbReference type="PATRIC" id="fig|1441095.3.peg.1709"/>
<evidence type="ECO:0000259" key="7">
    <source>
        <dbReference type="Pfam" id="PF06452"/>
    </source>
</evidence>
<dbReference type="GO" id="GO:0030246">
    <property type="term" value="F:carbohydrate binding"/>
    <property type="evidence" value="ECO:0007669"/>
    <property type="project" value="InterPro"/>
</dbReference>
<dbReference type="AlphaFoldDB" id="A0A0M5JIQ0"/>
<keyword evidence="4" id="KW-0326">Glycosidase</keyword>
<keyword evidence="5" id="KW-0732">Signal</keyword>
<dbReference type="OrthoDB" id="9800974at2"/>
<keyword evidence="9" id="KW-1185">Reference proteome</keyword>
<gene>
    <name evidence="8" type="ORF">AM592_07780</name>
</gene>
<evidence type="ECO:0000313" key="9">
    <source>
        <dbReference type="Proteomes" id="UP000067625"/>
    </source>
</evidence>
<accession>A0A0M5JIQ0</accession>
<keyword evidence="2" id="KW-0378">Hydrolase</keyword>
<feature type="signal peptide" evidence="5">
    <location>
        <begin position="1"/>
        <end position="25"/>
    </location>
</feature>
<dbReference type="InterPro" id="IPR029062">
    <property type="entry name" value="Class_I_gatase-like"/>
</dbReference>
<evidence type="ECO:0000256" key="2">
    <source>
        <dbReference type="ARBA" id="ARBA00022801"/>
    </source>
</evidence>
<proteinExistence type="predicted"/>
<dbReference type="PANTHER" id="PTHR36447:SF2">
    <property type="entry name" value="BETA-GALACTOSIDASE YESZ"/>
    <property type="match status" value="1"/>
</dbReference>
<dbReference type="InterPro" id="IPR013529">
    <property type="entry name" value="Glyco_hydro_42_N"/>
</dbReference>
<dbReference type="Gene3D" id="3.40.50.880">
    <property type="match status" value="1"/>
</dbReference>
<keyword evidence="1" id="KW-0479">Metal-binding</keyword>
<dbReference type="SUPFAM" id="SSF49344">
    <property type="entry name" value="CBD9-like"/>
    <property type="match status" value="1"/>
</dbReference>
<evidence type="ECO:0000256" key="5">
    <source>
        <dbReference type="SAM" id="SignalP"/>
    </source>
</evidence>
<dbReference type="Proteomes" id="UP000067625">
    <property type="component" value="Chromosome"/>
</dbReference>
<feature type="domain" description="Glycoside hydrolase family 42 N-terminal" evidence="6">
    <location>
        <begin position="718"/>
        <end position="911"/>
    </location>
</feature>
<dbReference type="STRING" id="1441095.AM592_07780"/>
<keyword evidence="3" id="KW-0862">Zinc</keyword>
<dbReference type="GO" id="GO:0016052">
    <property type="term" value="P:carbohydrate catabolic process"/>
    <property type="evidence" value="ECO:0007669"/>
    <property type="project" value="InterPro"/>
</dbReference>
<feature type="domain" description="Carbohydrate-binding" evidence="7">
    <location>
        <begin position="61"/>
        <end position="245"/>
    </location>
</feature>
<dbReference type="PANTHER" id="PTHR36447">
    <property type="entry name" value="BETA-GALACTOSIDASE GANA"/>
    <property type="match status" value="1"/>
</dbReference>
<feature type="chain" id="PRO_5038375090" description="Glycoside hydrolase family 42 N-terminal domain-containing protein" evidence="5">
    <location>
        <begin position="26"/>
        <end position="1213"/>
    </location>
</feature>
<dbReference type="InterPro" id="IPR003476">
    <property type="entry name" value="Glyco_hydro_42"/>
</dbReference>
<evidence type="ECO:0000313" key="8">
    <source>
        <dbReference type="EMBL" id="ALC81507.1"/>
    </source>
</evidence>
<dbReference type="Pfam" id="PF02449">
    <property type="entry name" value="Glyco_hydro_42"/>
    <property type="match status" value="1"/>
</dbReference>
<dbReference type="InterPro" id="IPR017853">
    <property type="entry name" value="GH"/>
</dbReference>
<evidence type="ECO:0008006" key="10">
    <source>
        <dbReference type="Google" id="ProtNLM"/>
    </source>
</evidence>
<dbReference type="SUPFAM" id="SSF51445">
    <property type="entry name" value="(Trans)glycosidases"/>
    <property type="match status" value="1"/>
</dbReference>
<dbReference type="GO" id="GO:0009341">
    <property type="term" value="C:beta-galactosidase complex"/>
    <property type="evidence" value="ECO:0007669"/>
    <property type="project" value="InterPro"/>
</dbReference>
<dbReference type="Pfam" id="PF06452">
    <property type="entry name" value="CBM9_1"/>
    <property type="match status" value="1"/>
</dbReference>
<dbReference type="RefSeq" id="WP_053603265.1">
    <property type="nucleotide sequence ID" value="NZ_CP012600.1"/>
</dbReference>
<dbReference type="Gene3D" id="2.60.40.1190">
    <property type="match status" value="1"/>
</dbReference>
<name>A0A0M5JIQ0_9BACI</name>
<protein>
    <recommendedName>
        <fullName evidence="10">Glycoside hydrolase family 42 N-terminal domain-containing protein</fullName>
    </recommendedName>
</protein>
<dbReference type="Gene3D" id="2.60.120.260">
    <property type="entry name" value="Galactose-binding domain-like"/>
    <property type="match status" value="1"/>
</dbReference>
<evidence type="ECO:0000256" key="3">
    <source>
        <dbReference type="ARBA" id="ARBA00022833"/>
    </source>
</evidence>
<dbReference type="GO" id="GO:0004565">
    <property type="term" value="F:beta-galactosidase activity"/>
    <property type="evidence" value="ECO:0007669"/>
    <property type="project" value="InterPro"/>
</dbReference>
<dbReference type="EMBL" id="CP012600">
    <property type="protein sequence ID" value="ALC81507.1"/>
    <property type="molecule type" value="Genomic_DNA"/>
</dbReference>
<reference evidence="8 9" key="2">
    <citation type="journal article" date="2016" name="Int. J. Syst. Evol. Microbiol.">
        <title>Bacillus gobiensis sp. nov., isolated from a soil sample.</title>
        <authorList>
            <person name="Liu B."/>
            <person name="Liu G.H."/>
            <person name="Cetin S."/>
            <person name="Schumann P."/>
            <person name="Pan Z.Z."/>
            <person name="Chen Q.Q."/>
        </authorList>
    </citation>
    <scope>NUCLEOTIDE SEQUENCE [LARGE SCALE GENOMIC DNA]</scope>
    <source>
        <strain evidence="8 9">FJAT-4402</strain>
    </source>
</reference>
<dbReference type="Gene3D" id="3.20.20.80">
    <property type="entry name" value="Glycosidases"/>
    <property type="match status" value="1"/>
</dbReference>
<evidence type="ECO:0000256" key="4">
    <source>
        <dbReference type="ARBA" id="ARBA00023295"/>
    </source>
</evidence>
<organism evidence="8 9">
    <name type="scientific">Bacillus gobiensis</name>
    <dbReference type="NCBI Taxonomy" id="1441095"/>
    <lineage>
        <taxon>Bacteria</taxon>
        <taxon>Bacillati</taxon>
        <taxon>Bacillota</taxon>
        <taxon>Bacilli</taxon>
        <taxon>Bacillales</taxon>
        <taxon>Bacillaceae</taxon>
        <taxon>Bacillus</taxon>
    </lineage>
</organism>
<evidence type="ECO:0000259" key="6">
    <source>
        <dbReference type="Pfam" id="PF02449"/>
    </source>
</evidence>
<sequence length="1213" mass="137540">MVKRVGITCLIACLLLSGVFSTPFIDIGKAEEGAFIPFEELKDSFGNGKYAPVLANTGIEIDGQLDEWNDYMSVVLPSDPKKQVYINGWGGIDDLSAQVYFAHDDEALYIAASVKDNVHRTYPGSQMWNGDSLQMAFGYGEDKQFGPEYGFANANGEPDIWSWSNGSALVGKESVQMATEQTDNITIYEAKIPWNAIFAEKPTGPFPFSILFNDNDGAERRGWIEWTAGIGMAKDASHFAELDLIASDQKWDVWLDGTEELYAQETGQYTFFVPNYSDQPVELKISVPEANLEKTITVPAKQAYTETLNHAFPEIGTQSVTISAEEQATGETREDSQTVKVHPSKESMHSRLTSIESKLPELEHMLQEAKNQKIPIDYEQVDATVIKNFITYGRQDVDRDMPERAVYVIEDLEAKYNDAITRLRDYLDGSKKAKSVPRYVTGKPEIYQSSFIGNTVNSQTGLIQKRPIFFMGYGHFDQVRKDIPQFKNFGTNMIQIETGPNRVIFPPTYLDYWTISRNGNINADAGRDTSTAKSGQASLHFTNKTPKTPHVYIHANQRIKVKPNTTYEIKAWVKGREVQDVWFPGGKNWGTRHYFPRGTYDWMERTLQYKTGADETEFLFVILSENIIGDVWIDDVSMKEVGTDQNLLQNPGFETGGPAEGKEYAISKRTIENDIQNVLANAANHDVGVNLLLSPHYFPDFALKKWPELRSSNNGFYRFNFDHPKAKEIIGDYLRTLIPMIKDYPSLHSVTLTNEPTYQSSVDEHHLAKWHAYLAELYQGSIAELNRIYGTEYQSFEEVKMPTVLEATPHYYDWVEFNNTLFADWHKWMADLIKELAPELPVKTKIMGNKLHTQAELAQGIDPERFAAFNHINGNDNWNYIDEGEKGYLEELRFYDLQNSFRQAPVYNSEHHVIRDGNDDYTPEQAKHVRSVVWQGAIHGLSASALWVWDRTNDPTSVIYGSLLHRPDVVSAVGKTNLDLNRLSNEITAFQKDKAEVAILYSNPSLVYSTGYLPAVGSAYESLSYSGEKVRFISEKQIQEGKFDNIKLLIIPEATHVKKSTLNKLEVYSRDYGKKILILNQESLKFDEHNQSLPGDIRKKVFSRSKVIAETPTAPELRNVVIPMLSNMRLIKVMLMDAATNKPVYGVEWRSVVYNNRLLINIANYTDTAKDVYITINGIRISKWTDKINDVDSGGKTLKLQPKTPHLLSVPSF</sequence>
<dbReference type="GO" id="GO:0046872">
    <property type="term" value="F:metal ion binding"/>
    <property type="evidence" value="ECO:0007669"/>
    <property type="project" value="UniProtKB-KW"/>
</dbReference>